<feature type="domain" description="Survival protein SurE-like phosphatase/nucleotidase" evidence="8">
    <location>
        <begin position="11"/>
        <end position="198"/>
    </location>
</feature>
<evidence type="ECO:0000256" key="7">
    <source>
        <dbReference type="ARBA" id="ARBA00022801"/>
    </source>
</evidence>
<keyword evidence="10" id="KW-1185">Reference proteome</keyword>
<accession>A0A1I5JRF4</accession>
<dbReference type="GO" id="GO:0004309">
    <property type="term" value="F:exopolyphosphatase activity"/>
    <property type="evidence" value="ECO:0007669"/>
    <property type="project" value="TreeGrafter"/>
</dbReference>
<dbReference type="SUPFAM" id="SSF64167">
    <property type="entry name" value="SurE-like"/>
    <property type="match status" value="1"/>
</dbReference>
<dbReference type="OrthoDB" id="9780815at2"/>
<name>A0A1I5JRF4_9ACTN</name>
<dbReference type="InterPro" id="IPR036523">
    <property type="entry name" value="SurE-like_sf"/>
</dbReference>
<evidence type="ECO:0000256" key="4">
    <source>
        <dbReference type="ARBA" id="ARBA00022490"/>
    </source>
</evidence>
<organism evidence="9 10">
    <name type="scientific">Geodermatophilus dictyosporus</name>
    <dbReference type="NCBI Taxonomy" id="1523247"/>
    <lineage>
        <taxon>Bacteria</taxon>
        <taxon>Bacillati</taxon>
        <taxon>Actinomycetota</taxon>
        <taxon>Actinomycetes</taxon>
        <taxon>Geodermatophilales</taxon>
        <taxon>Geodermatophilaceae</taxon>
        <taxon>Geodermatophilus</taxon>
    </lineage>
</organism>
<evidence type="ECO:0000256" key="1">
    <source>
        <dbReference type="ARBA" id="ARBA00000815"/>
    </source>
</evidence>
<dbReference type="Gene3D" id="3.40.1210.10">
    <property type="entry name" value="Survival protein SurE-like phosphatase/nucleotidase"/>
    <property type="match status" value="1"/>
</dbReference>
<evidence type="ECO:0000259" key="8">
    <source>
        <dbReference type="Pfam" id="PF01975"/>
    </source>
</evidence>
<dbReference type="GO" id="GO:0046872">
    <property type="term" value="F:metal ion binding"/>
    <property type="evidence" value="ECO:0007669"/>
    <property type="project" value="UniProtKB-KW"/>
</dbReference>
<dbReference type="Pfam" id="PF01975">
    <property type="entry name" value="SurE"/>
    <property type="match status" value="1"/>
</dbReference>
<comment type="similarity">
    <text evidence="2">Belongs to the SurE nucleotidase family.</text>
</comment>
<evidence type="ECO:0000313" key="9">
    <source>
        <dbReference type="EMBL" id="SFO75345.1"/>
    </source>
</evidence>
<dbReference type="RefSeq" id="WP_091107268.1">
    <property type="nucleotide sequence ID" value="NZ_FOWQ01000001.1"/>
</dbReference>
<evidence type="ECO:0000256" key="2">
    <source>
        <dbReference type="ARBA" id="ARBA00011062"/>
    </source>
</evidence>
<dbReference type="EC" id="3.1.3.5" evidence="3"/>
<evidence type="ECO:0000313" key="10">
    <source>
        <dbReference type="Proteomes" id="UP000198857"/>
    </source>
</evidence>
<evidence type="ECO:0000256" key="3">
    <source>
        <dbReference type="ARBA" id="ARBA00012643"/>
    </source>
</evidence>
<keyword evidence="5" id="KW-0479">Metal-binding</keyword>
<dbReference type="GO" id="GO:0008254">
    <property type="term" value="F:3'-nucleotidase activity"/>
    <property type="evidence" value="ECO:0007669"/>
    <property type="project" value="TreeGrafter"/>
</dbReference>
<proteinExistence type="inferred from homology"/>
<dbReference type="InterPro" id="IPR030048">
    <property type="entry name" value="SurE"/>
</dbReference>
<gene>
    <name evidence="9" type="ORF">SAMN05660464_0973</name>
</gene>
<evidence type="ECO:0000256" key="6">
    <source>
        <dbReference type="ARBA" id="ARBA00022741"/>
    </source>
</evidence>
<keyword evidence="4" id="KW-0963">Cytoplasm</keyword>
<reference evidence="10" key="1">
    <citation type="submission" date="2016-10" db="EMBL/GenBank/DDBJ databases">
        <authorList>
            <person name="Varghese N."/>
            <person name="Submissions S."/>
        </authorList>
    </citation>
    <scope>NUCLEOTIDE SEQUENCE [LARGE SCALE GENOMIC DNA]</scope>
    <source>
        <strain evidence="10">DSM 44208</strain>
    </source>
</reference>
<comment type="catalytic activity">
    <reaction evidence="1">
        <text>a ribonucleoside 5'-phosphate + H2O = a ribonucleoside + phosphate</text>
        <dbReference type="Rhea" id="RHEA:12484"/>
        <dbReference type="ChEBI" id="CHEBI:15377"/>
        <dbReference type="ChEBI" id="CHEBI:18254"/>
        <dbReference type="ChEBI" id="CHEBI:43474"/>
        <dbReference type="ChEBI" id="CHEBI:58043"/>
        <dbReference type="EC" id="3.1.3.5"/>
    </reaction>
</comment>
<dbReference type="Proteomes" id="UP000198857">
    <property type="component" value="Unassembled WGS sequence"/>
</dbReference>
<dbReference type="PANTHER" id="PTHR30457">
    <property type="entry name" value="5'-NUCLEOTIDASE SURE"/>
    <property type="match status" value="1"/>
</dbReference>
<keyword evidence="7" id="KW-0378">Hydrolase</keyword>
<dbReference type="PANTHER" id="PTHR30457:SF12">
    <property type="entry name" value="5'_3'-NUCLEOTIDASE SURE"/>
    <property type="match status" value="1"/>
</dbReference>
<sequence>MTRSGTPRRALVTNDDGIDSPGLHALARVAVRAGLEVTVAAPHEEHSGSGAALTAVHSYGRLVLHRRQLPGVDAVRTLAVEASPGFIAFAGVRGAFGEPPDIVLSGVNKGPNTGTVVLHSGTVGAALTATTQGLPGLAVSLEGAADWTAEHAWDTAEEVTARALRWVLAHPPGPVVVNVNVPDVPPGRLRGLCAARLAAHGAVQVEVGETGEDFVTLTYREAPGRPAPGSDVALLREGWATVTLLGPPGEVPGAGYPGLDPA</sequence>
<evidence type="ECO:0000256" key="5">
    <source>
        <dbReference type="ARBA" id="ARBA00022723"/>
    </source>
</evidence>
<dbReference type="GO" id="GO:0008253">
    <property type="term" value="F:5'-nucleotidase activity"/>
    <property type="evidence" value="ECO:0007669"/>
    <property type="project" value="UniProtKB-EC"/>
</dbReference>
<dbReference type="InterPro" id="IPR002828">
    <property type="entry name" value="SurE-like_Pase/nucleotidase"/>
</dbReference>
<keyword evidence="6" id="KW-0547">Nucleotide-binding</keyword>
<dbReference type="STRING" id="1523247.SAMN05660464_0973"/>
<protein>
    <recommendedName>
        <fullName evidence="3">5'-nucleotidase</fullName>
        <ecNumber evidence="3">3.1.3.5</ecNumber>
    </recommendedName>
</protein>
<dbReference type="AlphaFoldDB" id="A0A1I5JRF4"/>
<dbReference type="EMBL" id="FOWQ01000001">
    <property type="protein sequence ID" value="SFO75345.1"/>
    <property type="molecule type" value="Genomic_DNA"/>
</dbReference>
<dbReference type="GO" id="GO:0000166">
    <property type="term" value="F:nucleotide binding"/>
    <property type="evidence" value="ECO:0007669"/>
    <property type="project" value="UniProtKB-KW"/>
</dbReference>